<dbReference type="InterPro" id="IPR010488">
    <property type="entry name" value="Zeta_toxin_domain"/>
</dbReference>
<dbReference type="EMBL" id="SPQB01000014">
    <property type="protein sequence ID" value="TFU33087.1"/>
    <property type="molecule type" value="Genomic_DNA"/>
</dbReference>
<evidence type="ECO:0000256" key="1">
    <source>
        <dbReference type="ARBA" id="ARBA00009104"/>
    </source>
</evidence>
<feature type="domain" description="Zeta toxin" evidence="8">
    <location>
        <begin position="68"/>
        <end position="245"/>
    </location>
</feature>
<dbReference type="RefSeq" id="WP_135114265.1">
    <property type="nucleotide sequence ID" value="NZ_JADGLL010000014.1"/>
</dbReference>
<feature type="region of interest" description="Disordered" evidence="7">
    <location>
        <begin position="351"/>
        <end position="370"/>
    </location>
</feature>
<feature type="compositionally biased region" description="Low complexity" evidence="7">
    <location>
        <begin position="311"/>
        <end position="346"/>
    </location>
</feature>
<evidence type="ECO:0000256" key="7">
    <source>
        <dbReference type="SAM" id="MobiDB-lite"/>
    </source>
</evidence>
<reference evidence="9 10" key="1">
    <citation type="submission" date="2019-03" db="EMBL/GenBank/DDBJ databases">
        <title>Diversity of the mouse oral microbiome.</title>
        <authorList>
            <person name="Joseph S."/>
            <person name="Aduse-Opoku J."/>
            <person name="Curtis M."/>
            <person name="Wade W."/>
            <person name="Hashim A."/>
        </authorList>
    </citation>
    <scope>NUCLEOTIDE SEQUENCE [LARGE SCALE GENOMIC DNA]</scope>
    <source>
        <strain evidence="9 10">P1012</strain>
    </source>
</reference>
<evidence type="ECO:0000313" key="10">
    <source>
        <dbReference type="Proteomes" id="UP000298358"/>
    </source>
</evidence>
<comment type="caution">
    <text evidence="9">The sequence shown here is derived from an EMBL/GenBank/DDBJ whole genome shotgun (WGS) entry which is preliminary data.</text>
</comment>
<dbReference type="SUPFAM" id="SSF52540">
    <property type="entry name" value="P-loop containing nucleoside triphosphate hydrolases"/>
    <property type="match status" value="1"/>
</dbReference>
<comment type="similarity">
    <text evidence="1">Belongs to the zeta toxin family.</text>
</comment>
<keyword evidence="3" id="KW-0547">Nucleotide-binding</keyword>
<evidence type="ECO:0000313" key="9">
    <source>
        <dbReference type="EMBL" id="TFU33087.1"/>
    </source>
</evidence>
<dbReference type="Gene3D" id="3.40.50.300">
    <property type="entry name" value="P-loop containing nucleotide triphosphate hydrolases"/>
    <property type="match status" value="1"/>
</dbReference>
<accession>A0A4Y9FV02</accession>
<sequence length="370" mass="40741">MDDAARARHLDALRALTAPGGSIDPEAPTATHQRPENYVDGTWTMRRQKLHKQILDEYFAENPHVARDNRAIIMSGPPGAGKSSALKEKVPDEEKHLWRTIDADEFKKRLASKLRQTGEFEAIIPPDVQARIDAGETFTPGEFASLVHEESSWLAARAARRSLQRGERVVLDGVNGSKGKLISRLEGLQASGYVHAEIIAVDGPREVTRARVEHRWYEAYAKYVDEGDEDAGYDARYVPEEVTNVLYVETDRFSACSRAVGDLVKDGPVQGLVVNAQMYYVDEPAGKPQLWRTFQQDGDRFIVTKHRRIDAPSSSGTAASTTAEQPVSSSDSQAADGPAAAGGIVVPGYVRKDGTVVRSHTKKRPTRRQG</sequence>
<feature type="region of interest" description="Disordered" evidence="7">
    <location>
        <begin position="308"/>
        <end position="346"/>
    </location>
</feature>
<name>A0A4Y9FV02_9MICO</name>
<protein>
    <recommendedName>
        <fullName evidence="5">UDP-N-acetylglucosamine kinase</fullName>
        <ecNumber evidence="2">2.7.1.176</ecNumber>
    </recommendedName>
    <alternativeName>
        <fullName evidence="5">UDP-N-acetylglucosamine kinase</fullName>
    </alternativeName>
</protein>
<evidence type="ECO:0000259" key="8">
    <source>
        <dbReference type="Pfam" id="PF06414"/>
    </source>
</evidence>
<keyword evidence="10" id="KW-1185">Reference proteome</keyword>
<organism evidence="9 10">
    <name type="scientific">Microbacterium paludicola</name>
    <dbReference type="NCBI Taxonomy" id="300019"/>
    <lineage>
        <taxon>Bacteria</taxon>
        <taxon>Bacillati</taxon>
        <taxon>Actinomycetota</taxon>
        <taxon>Actinomycetes</taxon>
        <taxon>Micrococcales</taxon>
        <taxon>Microbacteriaceae</taxon>
        <taxon>Microbacterium</taxon>
    </lineage>
</organism>
<evidence type="ECO:0000256" key="3">
    <source>
        <dbReference type="ARBA" id="ARBA00022741"/>
    </source>
</evidence>
<dbReference type="Pfam" id="PF06414">
    <property type="entry name" value="Zeta_toxin"/>
    <property type="match status" value="1"/>
</dbReference>
<evidence type="ECO:0000256" key="4">
    <source>
        <dbReference type="ARBA" id="ARBA00022840"/>
    </source>
</evidence>
<evidence type="ECO:0000256" key="6">
    <source>
        <dbReference type="ARBA" id="ARBA00048178"/>
    </source>
</evidence>
<evidence type="ECO:0000256" key="5">
    <source>
        <dbReference type="ARBA" id="ARBA00032897"/>
    </source>
</evidence>
<comment type="catalytic activity">
    <reaction evidence="6">
        <text>UDP-N-acetyl-alpha-D-glucosamine + ATP = UDP-N-acetyl-alpha-D-glucosamine 3'-phosphate + ADP + H(+)</text>
        <dbReference type="Rhea" id="RHEA:32671"/>
        <dbReference type="ChEBI" id="CHEBI:15378"/>
        <dbReference type="ChEBI" id="CHEBI:30616"/>
        <dbReference type="ChEBI" id="CHEBI:57705"/>
        <dbReference type="ChEBI" id="CHEBI:64353"/>
        <dbReference type="ChEBI" id="CHEBI:456216"/>
        <dbReference type="EC" id="2.7.1.176"/>
    </reaction>
</comment>
<proteinExistence type="inferred from homology"/>
<dbReference type="GO" id="GO:0016301">
    <property type="term" value="F:kinase activity"/>
    <property type="evidence" value="ECO:0007669"/>
    <property type="project" value="InterPro"/>
</dbReference>
<gene>
    <name evidence="9" type="ORF">E4U02_07680</name>
</gene>
<dbReference type="AlphaFoldDB" id="A0A4Y9FV02"/>
<dbReference type="Proteomes" id="UP000298358">
    <property type="component" value="Unassembled WGS sequence"/>
</dbReference>
<dbReference type="InterPro" id="IPR027417">
    <property type="entry name" value="P-loop_NTPase"/>
</dbReference>
<feature type="compositionally biased region" description="Basic residues" evidence="7">
    <location>
        <begin position="359"/>
        <end position="370"/>
    </location>
</feature>
<dbReference type="EC" id="2.7.1.176" evidence="2"/>
<keyword evidence="4" id="KW-0067">ATP-binding</keyword>
<dbReference type="OrthoDB" id="4451554at2"/>
<dbReference type="GO" id="GO:0005524">
    <property type="term" value="F:ATP binding"/>
    <property type="evidence" value="ECO:0007669"/>
    <property type="project" value="UniProtKB-KW"/>
</dbReference>
<evidence type="ECO:0000256" key="2">
    <source>
        <dbReference type="ARBA" id="ARBA00011963"/>
    </source>
</evidence>